<dbReference type="Proteomes" id="UP000008698">
    <property type="component" value="Unassembled WGS sequence"/>
</dbReference>
<dbReference type="Pfam" id="PF22893">
    <property type="entry name" value="ULD_2"/>
    <property type="match status" value="1"/>
</dbReference>
<reference evidence="3" key="1">
    <citation type="journal article" date="2011" name="PLoS Pathog.">
        <title>Comparative genomics yields insights into niche adaptation of plant vascular wilt pathogens.</title>
        <authorList>
            <person name="Klosterman S.J."/>
            <person name="Subbarao K.V."/>
            <person name="Kang S."/>
            <person name="Veronese P."/>
            <person name="Gold S.E."/>
            <person name="Thomma B.P.H.J."/>
            <person name="Chen Z."/>
            <person name="Henrissat B."/>
            <person name="Lee Y.-H."/>
            <person name="Park J."/>
            <person name="Garcia-Pedrajas M.D."/>
            <person name="Barbara D.J."/>
            <person name="Anchieta A."/>
            <person name="de Jonge R."/>
            <person name="Santhanam P."/>
            <person name="Maruthachalam K."/>
            <person name="Atallah Z."/>
            <person name="Amyotte S.G."/>
            <person name="Paz Z."/>
            <person name="Inderbitzin P."/>
            <person name="Hayes R.J."/>
            <person name="Heiman D.I."/>
            <person name="Young S."/>
            <person name="Zeng Q."/>
            <person name="Engels R."/>
            <person name="Galagan J."/>
            <person name="Cuomo C.A."/>
            <person name="Dobinson K.F."/>
            <person name="Ma L.-J."/>
        </authorList>
    </citation>
    <scope>NUCLEOTIDE SEQUENCE [LARGE SCALE GENOMIC DNA]</scope>
    <source>
        <strain evidence="3">VaMs.102 / ATCC MYA-4576 / FGSC 10136</strain>
    </source>
</reference>
<dbReference type="KEGG" id="val:VDBG_08348"/>
<organism evidence="3">
    <name type="scientific">Verticillium alfalfae (strain VaMs.102 / ATCC MYA-4576 / FGSC 10136)</name>
    <name type="common">Verticillium wilt of alfalfa</name>
    <name type="synonym">Verticillium albo-atrum</name>
    <dbReference type="NCBI Taxonomy" id="526221"/>
    <lineage>
        <taxon>Eukaryota</taxon>
        <taxon>Fungi</taxon>
        <taxon>Dikarya</taxon>
        <taxon>Ascomycota</taxon>
        <taxon>Pezizomycotina</taxon>
        <taxon>Sordariomycetes</taxon>
        <taxon>Hypocreomycetidae</taxon>
        <taxon>Glomerellales</taxon>
        <taxon>Plectosphaerellaceae</taxon>
        <taxon>Verticillium</taxon>
    </lineage>
</organism>
<protein>
    <submittedName>
        <fullName evidence="2">Predicted protein</fullName>
    </submittedName>
</protein>
<dbReference type="EMBL" id="DS985225">
    <property type="protein sequence ID" value="EEY22238.1"/>
    <property type="molecule type" value="Genomic_DNA"/>
</dbReference>
<dbReference type="HOGENOM" id="CLU_1877021_0_0_1"/>
<accession>C9STS7</accession>
<sequence length="136" mass="14950">MTETHAALMVARRNNVWFRSKLSNLQEPVKVEDAFGRFFPLGSELSVSNLFAVVYSRFKEGPGSGHVASGQFALLDSGNTSHVFHDTPGAQLIPGMCVIMLIEPGTESYSNNYCPVADCRSKSIIAMKGGDRQWHE</sequence>
<dbReference type="RefSeq" id="XP_003001303.1">
    <property type="nucleotide sequence ID" value="XM_003001257.1"/>
</dbReference>
<gene>
    <name evidence="2" type="ORF">VDBG_08348</name>
</gene>
<evidence type="ECO:0000313" key="3">
    <source>
        <dbReference type="Proteomes" id="UP000008698"/>
    </source>
</evidence>
<name>C9STS7_VERA1</name>
<dbReference type="eggNOG" id="ENOG502TB99">
    <property type="taxonomic scope" value="Eukaryota"/>
</dbReference>
<proteinExistence type="predicted"/>
<dbReference type="OrthoDB" id="3045089at2759"/>
<evidence type="ECO:0000259" key="1">
    <source>
        <dbReference type="Pfam" id="PF22893"/>
    </source>
</evidence>
<dbReference type="AlphaFoldDB" id="C9STS7"/>
<dbReference type="InterPro" id="IPR054464">
    <property type="entry name" value="ULD_fung"/>
</dbReference>
<evidence type="ECO:0000313" key="2">
    <source>
        <dbReference type="EMBL" id="EEY22238.1"/>
    </source>
</evidence>
<keyword evidence="3" id="KW-1185">Reference proteome</keyword>
<dbReference type="GeneID" id="9529351"/>
<feature type="domain" description="Ubiquitin-like" evidence="1">
    <location>
        <begin position="26"/>
        <end position="102"/>
    </location>
</feature>